<dbReference type="Gene3D" id="2.30.40.10">
    <property type="entry name" value="Urease, subunit C, domain 1"/>
    <property type="match status" value="1"/>
</dbReference>
<feature type="binding site" evidence="7">
    <location>
        <position position="84"/>
    </location>
    <ligand>
        <name>4-imidazolone-5-propanoate</name>
        <dbReference type="ChEBI" id="CHEBI:77893"/>
    </ligand>
</feature>
<dbReference type="Proteomes" id="UP000524237">
    <property type="component" value="Unassembled WGS sequence"/>
</dbReference>
<dbReference type="InterPro" id="IPR032466">
    <property type="entry name" value="Metal_Hydrolase"/>
</dbReference>
<dbReference type="GO" id="GO:0019556">
    <property type="term" value="P:L-histidine catabolic process to glutamate and formamide"/>
    <property type="evidence" value="ECO:0007669"/>
    <property type="project" value="UniProtKB-UniRule"/>
</dbReference>
<evidence type="ECO:0000256" key="5">
    <source>
        <dbReference type="ARBA" id="ARBA00022833"/>
    </source>
</evidence>
<reference evidence="9 10" key="1">
    <citation type="submission" date="2020-07" db="EMBL/GenBank/DDBJ databases">
        <title>Sequencing the genomes of 1000 actinobacteria strains.</title>
        <authorList>
            <person name="Klenk H.-P."/>
        </authorList>
    </citation>
    <scope>NUCLEOTIDE SEQUENCE [LARGE SCALE GENOMIC DNA]</scope>
    <source>
        <strain evidence="9 10">DSM 23737</strain>
    </source>
</reference>
<keyword evidence="4 7" id="KW-0369">Histidine metabolism</keyword>
<dbReference type="InterPro" id="IPR011059">
    <property type="entry name" value="Metal-dep_hydrolase_composite"/>
</dbReference>
<dbReference type="SUPFAM" id="SSF51338">
    <property type="entry name" value="Composite domain of metallo-dependent hydrolases"/>
    <property type="match status" value="2"/>
</dbReference>
<dbReference type="AlphaFoldDB" id="A0A7W3JS38"/>
<feature type="binding site" evidence="7">
    <location>
        <position position="325"/>
    </location>
    <ligand>
        <name>N-formimidoyl-L-glutamate</name>
        <dbReference type="ChEBI" id="CHEBI:58928"/>
    </ligand>
</feature>
<dbReference type="UniPathway" id="UPA00379">
    <property type="reaction ID" value="UER00551"/>
</dbReference>
<feature type="binding site" evidence="7">
    <location>
        <position position="250"/>
    </location>
    <ligand>
        <name>4-imidazolone-5-propanoate</name>
        <dbReference type="ChEBI" id="CHEBI:77893"/>
    </ligand>
</feature>
<keyword evidence="3 7" id="KW-0378">Hydrolase</keyword>
<evidence type="ECO:0000313" key="10">
    <source>
        <dbReference type="Proteomes" id="UP000524237"/>
    </source>
</evidence>
<feature type="binding site" evidence="7">
    <location>
        <position position="75"/>
    </location>
    <ligand>
        <name>Zn(2+)</name>
        <dbReference type="ChEBI" id="CHEBI:29105"/>
    </ligand>
</feature>
<proteinExistence type="inferred from homology"/>
<evidence type="ECO:0000256" key="7">
    <source>
        <dbReference type="HAMAP-Rule" id="MF_00372"/>
    </source>
</evidence>
<evidence type="ECO:0000256" key="2">
    <source>
        <dbReference type="ARBA" id="ARBA00022723"/>
    </source>
</evidence>
<feature type="domain" description="Amidohydrolase-related" evidence="8">
    <location>
        <begin position="67"/>
        <end position="381"/>
    </location>
</feature>
<gene>
    <name evidence="7" type="primary">hutI</name>
    <name evidence="9" type="ORF">FB555_000290</name>
</gene>
<comment type="caution">
    <text evidence="9">The sequence shown here is derived from an EMBL/GenBank/DDBJ whole genome shotgun (WGS) entry which is preliminary data.</text>
</comment>
<accession>A0A7W3JS38</accession>
<keyword evidence="5 7" id="KW-0862">Zinc</keyword>
<dbReference type="EC" id="3.5.2.7" evidence="1 7"/>
<feature type="binding site" evidence="7">
    <location>
        <position position="142"/>
    </location>
    <ligand>
        <name>N-formimidoyl-L-glutamate</name>
        <dbReference type="ChEBI" id="CHEBI:58928"/>
    </ligand>
</feature>
<dbReference type="Pfam" id="PF01979">
    <property type="entry name" value="Amidohydro_1"/>
    <property type="match status" value="1"/>
</dbReference>
<feature type="binding site" evidence="7">
    <location>
        <position position="321"/>
    </location>
    <ligand>
        <name>Fe(3+)</name>
        <dbReference type="ChEBI" id="CHEBI:29034"/>
    </ligand>
</feature>
<dbReference type="NCBIfam" id="TIGR01224">
    <property type="entry name" value="hutI"/>
    <property type="match status" value="1"/>
</dbReference>
<comment type="similarity">
    <text evidence="7">Belongs to the metallo-dependent hydrolases superfamily. HutI family.</text>
</comment>
<evidence type="ECO:0000313" key="9">
    <source>
        <dbReference type="EMBL" id="MBA8828219.1"/>
    </source>
</evidence>
<feature type="binding site" evidence="7">
    <location>
        <position position="321"/>
    </location>
    <ligand>
        <name>Zn(2+)</name>
        <dbReference type="ChEBI" id="CHEBI:29105"/>
    </ligand>
</feature>
<comment type="subcellular location">
    <subcellularLocation>
        <location evidence="7">Cytoplasm</location>
    </subcellularLocation>
</comment>
<feature type="binding site" evidence="7">
    <location>
        <position position="142"/>
    </location>
    <ligand>
        <name>4-imidazolone-5-propanoate</name>
        <dbReference type="ChEBI" id="CHEBI:77893"/>
    </ligand>
</feature>
<feature type="binding site" evidence="7">
    <location>
        <position position="77"/>
    </location>
    <ligand>
        <name>Fe(3+)</name>
        <dbReference type="ChEBI" id="CHEBI:29034"/>
    </ligand>
</feature>
<evidence type="ECO:0000256" key="3">
    <source>
        <dbReference type="ARBA" id="ARBA00022801"/>
    </source>
</evidence>
<comment type="catalytic activity">
    <reaction evidence="7">
        <text>4-imidazolone-5-propanoate + H2O = N-formimidoyl-L-glutamate</text>
        <dbReference type="Rhea" id="RHEA:23660"/>
        <dbReference type="ChEBI" id="CHEBI:15377"/>
        <dbReference type="ChEBI" id="CHEBI:58928"/>
        <dbReference type="ChEBI" id="CHEBI:77893"/>
        <dbReference type="EC" id="3.5.2.7"/>
    </reaction>
</comment>
<feature type="binding site" evidence="7">
    <location>
        <position position="323"/>
    </location>
    <ligand>
        <name>N-formimidoyl-L-glutamate</name>
        <dbReference type="ChEBI" id="CHEBI:58928"/>
    </ligand>
</feature>
<dbReference type="GO" id="GO:0008270">
    <property type="term" value="F:zinc ion binding"/>
    <property type="evidence" value="ECO:0007669"/>
    <property type="project" value="UniProtKB-UniRule"/>
</dbReference>
<dbReference type="GO" id="GO:0005737">
    <property type="term" value="C:cytoplasm"/>
    <property type="evidence" value="ECO:0007669"/>
    <property type="project" value="UniProtKB-SubCell"/>
</dbReference>
<comment type="cofactor">
    <cofactor evidence="7">
        <name>Zn(2+)</name>
        <dbReference type="ChEBI" id="CHEBI:29105"/>
    </cofactor>
    <cofactor evidence="7">
        <name>Fe(3+)</name>
        <dbReference type="ChEBI" id="CHEBI:29034"/>
    </cofactor>
    <text evidence="7">Binds 1 zinc or iron ion per subunit.</text>
</comment>
<organism evidence="9 10">
    <name type="scientific">Alpinimonas psychrophila</name>
    <dbReference type="NCBI Taxonomy" id="748908"/>
    <lineage>
        <taxon>Bacteria</taxon>
        <taxon>Bacillati</taxon>
        <taxon>Actinomycetota</taxon>
        <taxon>Actinomycetes</taxon>
        <taxon>Micrococcales</taxon>
        <taxon>Microbacteriaceae</taxon>
        <taxon>Alpinimonas</taxon>
    </lineage>
</organism>
<dbReference type="PANTHER" id="PTHR42752:SF1">
    <property type="entry name" value="IMIDAZOLONEPROPIONASE-RELATED"/>
    <property type="match status" value="1"/>
</dbReference>
<dbReference type="GO" id="GO:0005506">
    <property type="term" value="F:iron ion binding"/>
    <property type="evidence" value="ECO:0007669"/>
    <property type="project" value="UniProtKB-UniRule"/>
</dbReference>
<evidence type="ECO:0000256" key="1">
    <source>
        <dbReference type="ARBA" id="ARBA00012864"/>
    </source>
</evidence>
<feature type="binding site" evidence="7">
    <location>
        <position position="169"/>
    </location>
    <ligand>
        <name>4-imidazolone-5-propanoate</name>
        <dbReference type="ChEBI" id="CHEBI:77893"/>
    </ligand>
</feature>
<dbReference type="GO" id="GO:0019557">
    <property type="term" value="P:L-histidine catabolic process to glutamate and formate"/>
    <property type="evidence" value="ECO:0007669"/>
    <property type="project" value="UniProtKB-UniPathway"/>
</dbReference>
<protein>
    <recommendedName>
        <fullName evidence="1 7">Imidazolonepropionase</fullName>
        <ecNumber evidence="1 7">3.5.2.7</ecNumber>
    </recommendedName>
    <alternativeName>
        <fullName evidence="7">Imidazolone-5-propionate hydrolase</fullName>
    </alternativeName>
</protein>
<dbReference type="GO" id="GO:0050480">
    <property type="term" value="F:imidazolonepropionase activity"/>
    <property type="evidence" value="ECO:0007669"/>
    <property type="project" value="UniProtKB-UniRule"/>
</dbReference>
<dbReference type="InterPro" id="IPR006680">
    <property type="entry name" value="Amidohydro-rel"/>
</dbReference>
<feature type="binding site" evidence="7">
    <location>
        <position position="75"/>
    </location>
    <ligand>
        <name>Fe(3+)</name>
        <dbReference type="ChEBI" id="CHEBI:29034"/>
    </ligand>
</feature>
<comment type="function">
    <text evidence="7">Catalyzes the hydrolytic cleavage of the carbon-nitrogen bond in imidazolone-5-propanoate to yield N-formimidoyl-L-glutamate. It is the third step in the universal histidine degradation pathway.</text>
</comment>
<evidence type="ECO:0000256" key="4">
    <source>
        <dbReference type="ARBA" id="ARBA00022808"/>
    </source>
</evidence>
<evidence type="ECO:0000256" key="6">
    <source>
        <dbReference type="ARBA" id="ARBA00023004"/>
    </source>
</evidence>
<dbReference type="Gene3D" id="3.20.20.140">
    <property type="entry name" value="Metal-dependent hydrolases"/>
    <property type="match status" value="1"/>
</dbReference>
<feature type="binding site" evidence="7">
    <location>
        <position position="77"/>
    </location>
    <ligand>
        <name>Zn(2+)</name>
        <dbReference type="ChEBI" id="CHEBI:29105"/>
    </ligand>
</feature>
<keyword evidence="6 7" id="KW-0408">Iron</keyword>
<keyword evidence="2 7" id="KW-0479">Metal-binding</keyword>
<dbReference type="EMBL" id="JACGWU010000001">
    <property type="protein sequence ID" value="MBA8828219.1"/>
    <property type="molecule type" value="Genomic_DNA"/>
</dbReference>
<feature type="binding site" evidence="7">
    <location>
        <position position="326"/>
    </location>
    <ligand>
        <name>4-imidazolone-5-propanoate</name>
        <dbReference type="ChEBI" id="CHEBI:77893"/>
    </ligand>
</feature>
<keyword evidence="10" id="KW-1185">Reference proteome</keyword>
<dbReference type="HAMAP" id="MF_00372">
    <property type="entry name" value="HutI"/>
    <property type="match status" value="1"/>
</dbReference>
<keyword evidence="7" id="KW-0963">Cytoplasm</keyword>
<dbReference type="RefSeq" id="WP_182483666.1">
    <property type="nucleotide sequence ID" value="NZ_JACGWU010000001.1"/>
</dbReference>
<evidence type="ECO:0000259" key="8">
    <source>
        <dbReference type="Pfam" id="PF01979"/>
    </source>
</evidence>
<feature type="binding site" evidence="7">
    <location>
        <position position="247"/>
    </location>
    <ligand>
        <name>Zn(2+)</name>
        <dbReference type="ChEBI" id="CHEBI:29105"/>
    </ligand>
</feature>
<comment type="pathway">
    <text evidence="7">Amino-acid degradation; L-histidine degradation into L-glutamate; N-formimidoyl-L-glutamate from L-histidine: step 3/3.</text>
</comment>
<name>A0A7W3JS38_9MICO</name>
<feature type="binding site" evidence="7">
    <location>
        <position position="247"/>
    </location>
    <ligand>
        <name>Fe(3+)</name>
        <dbReference type="ChEBI" id="CHEBI:29034"/>
    </ligand>
</feature>
<dbReference type="PANTHER" id="PTHR42752">
    <property type="entry name" value="IMIDAZOLONEPROPIONASE"/>
    <property type="match status" value="1"/>
</dbReference>
<dbReference type="SUPFAM" id="SSF51556">
    <property type="entry name" value="Metallo-dependent hydrolases"/>
    <property type="match status" value="1"/>
</dbReference>
<sequence>MTRTLFTNIGLLVTNDPDVGAGITGEIKDAALLVDLGRIAWVGTSAAAEVAGGFDIDHVIDLGGRCLVPGFVDSHSHLIFAGERSADFEARMSGRKYSAGGILSTVAATRAASDDELRKRLAALIKETQAQGTTTIEIKSGYGLTVHDEERLVRLASEVTDEVTFLGAHVVPREYRGAASAGVRLLRDGELGTREDYVDLVVGPMLDACAPFAKWIDVFCEEGAFTIEESRRILEAGIHAGLMPRVHASQLGEGEGIRLAVDLAAASVDHCTYLTDLDVAALARSETVATLLPGVEFSTQQPYPNARRLIDAGVSVALSTDCNPGSSFTSSMSFCIALAVREMGMTPAEALWAATAGGAQALRREDVGRLTIGSRADLVELIAPSYVHLAYRPGVPLVRRVWKDGELLTA</sequence>
<dbReference type="InterPro" id="IPR005920">
    <property type="entry name" value="HutI"/>
</dbReference>